<protein>
    <recommendedName>
        <fullName evidence="3">Lipid-A-disaccharide synthase</fullName>
    </recommendedName>
</protein>
<organism evidence="1 2">
    <name type="scientific">Prochlorococcus marinus subsp. pastoris (strain CCMP1986 / NIES-2087 / MED4)</name>
    <dbReference type="NCBI Taxonomy" id="59919"/>
    <lineage>
        <taxon>Bacteria</taxon>
        <taxon>Bacillati</taxon>
        <taxon>Cyanobacteriota</taxon>
        <taxon>Cyanophyceae</taxon>
        <taxon>Synechococcales</taxon>
        <taxon>Prochlorococcaceae</taxon>
        <taxon>Prochlorococcus</taxon>
    </lineage>
</organism>
<dbReference type="SUPFAM" id="SSF53756">
    <property type="entry name" value="UDP-Glycosyltransferase/glycogen phosphorylase"/>
    <property type="match status" value="1"/>
</dbReference>
<dbReference type="OrthoDB" id="29253at2"/>
<dbReference type="Proteomes" id="UP000001026">
    <property type="component" value="Chromosome"/>
</dbReference>
<dbReference type="PANTHER" id="PTHR39517:SF1">
    <property type="entry name" value="LIPID-A-DISACCHARIDE SYNTHASE"/>
    <property type="match status" value="1"/>
</dbReference>
<evidence type="ECO:0000313" key="1">
    <source>
        <dbReference type="EMBL" id="CAE20045.1"/>
    </source>
</evidence>
<dbReference type="PANTHER" id="PTHR39517">
    <property type="entry name" value="SLL0192 PROTEIN"/>
    <property type="match status" value="1"/>
</dbReference>
<dbReference type="STRING" id="59919.PMM1586"/>
<sequence>MQSSALPLGHAADREMIQSHNDPTSIASHSVLIICNGHGEDVIALEIIKRFLKKIKIKKVEVMPLVGNGKIFDCIKSKNFSKIGYLKELPSGGFSNQSLKGFILDFFAGFLVDAFKNFLIVRGKSKDNYKIIAVGDLLPLFFAWISKCEFSFLGMPKSDHTWSNGPGWALSDFYHKIKGSEWDPWEIFIMRSPRCKSLIMRDEITANNLNKKKISAKYFGNPMMDFVDTKNENISNIIMFNRLILIIGSRFPEALNNLDIFLKCLEDVKISNDLIILLPLSINANVFTIKRHLSHNGYLEENNVNFLVGEDSVWKNKDKYILLGKSTFNQWANMACVGLSNAGTATEQITGLGIPSISIPGAGPQFTKSFAKRQSRLLGGSVLVCDNKKTLIDNLEVLLNKKDYRLKQVKIGMKRMGKRGASKKIVDHINLNLLT</sequence>
<dbReference type="eggNOG" id="COG4370">
    <property type="taxonomic scope" value="Bacteria"/>
</dbReference>
<dbReference type="AlphaFoldDB" id="Q7UZR9"/>
<dbReference type="KEGG" id="pmm:PMM1586"/>
<dbReference type="EMBL" id="BX548174">
    <property type="protein sequence ID" value="CAE20045.1"/>
    <property type="molecule type" value="Genomic_DNA"/>
</dbReference>
<dbReference type="InterPro" id="IPR019994">
    <property type="entry name" value="Lipid-A-disac_synthase-rel_put"/>
</dbReference>
<evidence type="ECO:0000313" key="2">
    <source>
        <dbReference type="Proteomes" id="UP000001026"/>
    </source>
</evidence>
<dbReference type="HOGENOM" id="CLU_035659_0_0_3"/>
<gene>
    <name evidence="1" type="ordered locus">PMM1586</name>
</gene>
<accession>Q7UZR9</accession>
<name>Q7UZR9_PROMP</name>
<reference evidence="1 2" key="1">
    <citation type="journal article" date="2003" name="Nature">
        <title>Genome divergence in two Prochlorococcus ecotypes reflects oceanic niche differentiation.</title>
        <authorList>
            <person name="Rocap G."/>
            <person name="Larimer F.W."/>
            <person name="Lamerdin J.E."/>
            <person name="Malfatti S."/>
            <person name="Chain P."/>
            <person name="Ahlgren N.A."/>
            <person name="Arellano A."/>
            <person name="Coleman M."/>
            <person name="Hauser L."/>
            <person name="Hess W.R."/>
            <person name="Johnson Z.I."/>
            <person name="Land M.L."/>
            <person name="Lindell D."/>
            <person name="Post A.F."/>
            <person name="Regala W."/>
            <person name="Shah M."/>
            <person name="Shaw S.L."/>
            <person name="Steglich C."/>
            <person name="Sullivan M.B."/>
            <person name="Ting C.S."/>
            <person name="Tolonen A."/>
            <person name="Webb E.A."/>
            <person name="Zinser E.R."/>
            <person name="Chisholm S.W."/>
        </authorList>
    </citation>
    <scope>NUCLEOTIDE SEQUENCE [LARGE SCALE GENOMIC DNA]</scope>
    <source>
        <strain evidence="2">CCMP1986 / NIES-2087 / MED4</strain>
    </source>
</reference>
<evidence type="ECO:0008006" key="3">
    <source>
        <dbReference type="Google" id="ProtNLM"/>
    </source>
</evidence>
<proteinExistence type="predicted"/>
<dbReference type="NCBIfam" id="TIGR03492">
    <property type="entry name" value="lipid-A-disaccharide synthase-related protein"/>
    <property type="match status" value="1"/>
</dbReference>